<organism evidence="2 3">
    <name type="scientific">Candidatus Nitronereus thalassa</name>
    <dbReference type="NCBI Taxonomy" id="3020898"/>
    <lineage>
        <taxon>Bacteria</taxon>
        <taxon>Pseudomonadati</taxon>
        <taxon>Nitrospirota</taxon>
        <taxon>Nitrospiria</taxon>
        <taxon>Nitrospirales</taxon>
        <taxon>Nitrospiraceae</taxon>
        <taxon>Candidatus Nitronereus</taxon>
    </lineage>
</organism>
<dbReference type="PANTHER" id="PTHR23150">
    <property type="entry name" value="SULFATASE MODIFYING FACTOR 1, 2"/>
    <property type="match status" value="1"/>
</dbReference>
<accession>A0ABU3KA22</accession>
<dbReference type="Pfam" id="PF03781">
    <property type="entry name" value="FGE-sulfatase"/>
    <property type="match status" value="1"/>
</dbReference>
<protein>
    <submittedName>
        <fullName evidence="2">SUMF1/EgtB/PvdO family nonheme iron enzyme</fullName>
    </submittedName>
</protein>
<dbReference type="InterPro" id="IPR042095">
    <property type="entry name" value="SUMF_sf"/>
</dbReference>
<dbReference type="Proteomes" id="UP001250932">
    <property type="component" value="Unassembled WGS sequence"/>
</dbReference>
<proteinExistence type="predicted"/>
<dbReference type="SUPFAM" id="SSF56436">
    <property type="entry name" value="C-type lectin-like"/>
    <property type="match status" value="1"/>
</dbReference>
<dbReference type="Gene3D" id="3.90.1580.10">
    <property type="entry name" value="paralog of FGE (formylglycine-generating enzyme)"/>
    <property type="match status" value="1"/>
</dbReference>
<keyword evidence="3" id="KW-1185">Reference proteome</keyword>
<dbReference type="InterPro" id="IPR016187">
    <property type="entry name" value="CTDL_fold"/>
</dbReference>
<dbReference type="EMBL" id="JAQOUE010000001">
    <property type="protein sequence ID" value="MDT7043222.1"/>
    <property type="molecule type" value="Genomic_DNA"/>
</dbReference>
<dbReference type="InterPro" id="IPR051043">
    <property type="entry name" value="Sulfatase_Mod_Factor_Kinase"/>
</dbReference>
<evidence type="ECO:0000259" key="1">
    <source>
        <dbReference type="Pfam" id="PF03781"/>
    </source>
</evidence>
<dbReference type="InterPro" id="IPR005532">
    <property type="entry name" value="SUMF_dom"/>
</dbReference>
<feature type="domain" description="Sulfatase-modifying factor enzyme-like" evidence="1">
    <location>
        <begin position="53"/>
        <end position="295"/>
    </location>
</feature>
<gene>
    <name evidence="2" type="ORF">PPG34_12750</name>
</gene>
<name>A0ABU3KA22_9BACT</name>
<reference evidence="2 3" key="1">
    <citation type="journal article" date="2023" name="ISME J.">
        <title>Cultivation and genomic characterization of novel and ubiquitous marine nitrite-oxidizing bacteria from the Nitrospirales.</title>
        <authorList>
            <person name="Mueller A.J."/>
            <person name="Daebeler A."/>
            <person name="Herbold C.W."/>
            <person name="Kirkegaard R.H."/>
            <person name="Daims H."/>
        </authorList>
    </citation>
    <scope>NUCLEOTIDE SEQUENCE [LARGE SCALE GENOMIC DNA]</scope>
    <source>
        <strain evidence="2 3">EB</strain>
    </source>
</reference>
<dbReference type="PANTHER" id="PTHR23150:SF19">
    <property type="entry name" value="FORMYLGLYCINE-GENERATING ENZYME"/>
    <property type="match status" value="1"/>
</dbReference>
<sequence>MAIKRMRRCLWIFILLGLVIDPFTSSALQDSTTPPPELENHLQAIAKLAQPSPMIHIPEGRFLMGTVRKDDDPFGLETQYDDTEFPQRQIWLDAYLIDRDEVSMAEYLAFLNQQSLPVPDKLRHLIWHLIDVHALPDYVMARWPAMYMDWKEADQFCKIHHKRLPTEAEWEKAARGTEGNLFPWGSQVPNADLAVSGLYHVHQIPLVAAVDSFEEGRSPYGLSHMAGNVREWVNDWFGPDYYPHMPERNPQGPEVGRYKSVRGGSWRSRSQLLRTATRNGAIPTKRSPNVGFRCAQSVNDK</sequence>
<dbReference type="RefSeq" id="WP_313833744.1">
    <property type="nucleotide sequence ID" value="NZ_JAQOUE010000001.1"/>
</dbReference>
<evidence type="ECO:0000313" key="3">
    <source>
        <dbReference type="Proteomes" id="UP001250932"/>
    </source>
</evidence>
<comment type="caution">
    <text evidence="2">The sequence shown here is derived from an EMBL/GenBank/DDBJ whole genome shotgun (WGS) entry which is preliminary data.</text>
</comment>
<evidence type="ECO:0000313" key="2">
    <source>
        <dbReference type="EMBL" id="MDT7043222.1"/>
    </source>
</evidence>